<gene>
    <name evidence="7" type="ORF">ACFFLM_12580</name>
</gene>
<dbReference type="SUPFAM" id="SSF55874">
    <property type="entry name" value="ATPase domain of HSP90 chaperone/DNA topoisomerase II/histidine kinase"/>
    <property type="match status" value="1"/>
</dbReference>
<dbReference type="PROSITE" id="PS50109">
    <property type="entry name" value="HIS_KIN"/>
    <property type="match status" value="1"/>
</dbReference>
<keyword evidence="5" id="KW-0812">Transmembrane</keyword>
<dbReference type="InterPro" id="IPR003661">
    <property type="entry name" value="HisK_dim/P_dom"/>
</dbReference>
<dbReference type="Pfam" id="PF02518">
    <property type="entry name" value="HATPase_c"/>
    <property type="match status" value="1"/>
</dbReference>
<dbReference type="CDD" id="cd00075">
    <property type="entry name" value="HATPase"/>
    <property type="match status" value="1"/>
</dbReference>
<dbReference type="CDD" id="cd00082">
    <property type="entry name" value="HisKA"/>
    <property type="match status" value="1"/>
</dbReference>
<feature type="domain" description="Histidine kinase" evidence="6">
    <location>
        <begin position="218"/>
        <end position="420"/>
    </location>
</feature>
<dbReference type="RefSeq" id="WP_380010382.1">
    <property type="nucleotide sequence ID" value="NZ_JBHLYR010000038.1"/>
</dbReference>
<name>A0ABV6AZ83_9DEIO</name>
<dbReference type="Gene3D" id="1.10.287.130">
    <property type="match status" value="1"/>
</dbReference>
<proteinExistence type="predicted"/>
<dbReference type="EMBL" id="JBHLYR010000038">
    <property type="protein sequence ID" value="MFB9992804.1"/>
    <property type="molecule type" value="Genomic_DNA"/>
</dbReference>
<keyword evidence="3" id="KW-0597">Phosphoprotein</keyword>
<protein>
    <recommendedName>
        <fullName evidence="2">histidine kinase</fullName>
        <ecNumber evidence="2">2.7.13.3</ecNumber>
    </recommendedName>
</protein>
<dbReference type="PANTHER" id="PTHR43547">
    <property type="entry name" value="TWO-COMPONENT HISTIDINE KINASE"/>
    <property type="match status" value="1"/>
</dbReference>
<reference evidence="7 8" key="1">
    <citation type="submission" date="2024-09" db="EMBL/GenBank/DDBJ databases">
        <authorList>
            <person name="Sun Q."/>
            <person name="Mori K."/>
        </authorList>
    </citation>
    <scope>NUCLEOTIDE SEQUENCE [LARGE SCALE GENOMIC DNA]</scope>
    <source>
        <strain evidence="7 8">JCM 13503</strain>
    </source>
</reference>
<dbReference type="InterPro" id="IPR036890">
    <property type="entry name" value="HATPase_C_sf"/>
</dbReference>
<feature type="region of interest" description="Disordered" evidence="4">
    <location>
        <begin position="1"/>
        <end position="23"/>
    </location>
</feature>
<keyword evidence="8" id="KW-1185">Reference proteome</keyword>
<evidence type="ECO:0000256" key="5">
    <source>
        <dbReference type="SAM" id="Phobius"/>
    </source>
</evidence>
<evidence type="ECO:0000259" key="6">
    <source>
        <dbReference type="PROSITE" id="PS50109"/>
    </source>
</evidence>
<feature type="transmembrane region" description="Helical" evidence="5">
    <location>
        <begin position="33"/>
        <end position="55"/>
    </location>
</feature>
<dbReference type="Gene3D" id="3.30.565.10">
    <property type="entry name" value="Histidine kinase-like ATPase, C-terminal domain"/>
    <property type="match status" value="1"/>
</dbReference>
<feature type="transmembrane region" description="Helical" evidence="5">
    <location>
        <begin position="175"/>
        <end position="198"/>
    </location>
</feature>
<comment type="catalytic activity">
    <reaction evidence="1">
        <text>ATP + protein L-histidine = ADP + protein N-phospho-L-histidine.</text>
        <dbReference type="EC" id="2.7.13.3"/>
    </reaction>
</comment>
<dbReference type="InterPro" id="IPR003594">
    <property type="entry name" value="HATPase_dom"/>
</dbReference>
<dbReference type="PANTHER" id="PTHR43547:SF2">
    <property type="entry name" value="HYBRID SIGNAL TRANSDUCTION HISTIDINE KINASE C"/>
    <property type="match status" value="1"/>
</dbReference>
<dbReference type="Proteomes" id="UP001589733">
    <property type="component" value="Unassembled WGS sequence"/>
</dbReference>
<dbReference type="InterPro" id="IPR005467">
    <property type="entry name" value="His_kinase_dom"/>
</dbReference>
<dbReference type="InterPro" id="IPR036097">
    <property type="entry name" value="HisK_dim/P_sf"/>
</dbReference>
<comment type="caution">
    <text evidence="7">The sequence shown here is derived from an EMBL/GenBank/DDBJ whole genome shotgun (WGS) entry which is preliminary data.</text>
</comment>
<sequence length="426" mass="47156">MSPTQQALQPTEGRKARQDPAKQLTRTVRGREVILAALPALLTVLLLTLVTRPAYTKLLENDKGWSPYAYQGLVQEVLAYQLARLNPAQSAADLPEIRDQARSSAQNPGQFTALGKVESYGDARLATVNRLLQEDTPESVAAAGAEAILLNSQANNFGQETGGEYFKAFSVMRRALIATAIITGLLSMLLTVRALWLWRTERERRSLREARQREALNLASHELRRPLQSLMLASDLLRHAETPEQRQHLLTLIEDSATQLASRADLTRLNDLYLDVTLKVMRTDLRPLVRRAAETGGRVSAAVPDAPLIWPVDVNRIRQVIENLVENALKYTDGRVELTLSEQGGQPELAVRDFGPGIAPELREQVFLAYERGPRGLTEGHGLGLSLVRRYARAHGGDVTLHTPEDGTGTLVRVRFGTPLLAEQRV</sequence>
<keyword evidence="5" id="KW-0472">Membrane</keyword>
<dbReference type="SUPFAM" id="SSF47384">
    <property type="entry name" value="Homodimeric domain of signal transducing histidine kinase"/>
    <property type="match status" value="1"/>
</dbReference>
<dbReference type="EC" id="2.7.13.3" evidence="2"/>
<keyword evidence="5" id="KW-1133">Transmembrane helix</keyword>
<keyword evidence="7" id="KW-0418">Kinase</keyword>
<dbReference type="InterPro" id="IPR004358">
    <property type="entry name" value="Sig_transdc_His_kin-like_C"/>
</dbReference>
<evidence type="ECO:0000256" key="2">
    <source>
        <dbReference type="ARBA" id="ARBA00012438"/>
    </source>
</evidence>
<organism evidence="7 8">
    <name type="scientific">Deinococcus oregonensis</name>
    <dbReference type="NCBI Taxonomy" id="1805970"/>
    <lineage>
        <taxon>Bacteria</taxon>
        <taxon>Thermotogati</taxon>
        <taxon>Deinococcota</taxon>
        <taxon>Deinococci</taxon>
        <taxon>Deinococcales</taxon>
        <taxon>Deinococcaceae</taxon>
        <taxon>Deinococcus</taxon>
    </lineage>
</organism>
<dbReference type="PRINTS" id="PR00344">
    <property type="entry name" value="BCTRLSENSOR"/>
</dbReference>
<dbReference type="SMART" id="SM00387">
    <property type="entry name" value="HATPase_c"/>
    <property type="match status" value="1"/>
</dbReference>
<evidence type="ECO:0000313" key="7">
    <source>
        <dbReference type="EMBL" id="MFB9992804.1"/>
    </source>
</evidence>
<evidence type="ECO:0000313" key="8">
    <source>
        <dbReference type="Proteomes" id="UP001589733"/>
    </source>
</evidence>
<dbReference type="GO" id="GO:0016301">
    <property type="term" value="F:kinase activity"/>
    <property type="evidence" value="ECO:0007669"/>
    <property type="project" value="UniProtKB-KW"/>
</dbReference>
<keyword evidence="7" id="KW-0808">Transferase</keyword>
<evidence type="ECO:0000256" key="4">
    <source>
        <dbReference type="SAM" id="MobiDB-lite"/>
    </source>
</evidence>
<evidence type="ECO:0000256" key="1">
    <source>
        <dbReference type="ARBA" id="ARBA00000085"/>
    </source>
</evidence>
<accession>A0ABV6AZ83</accession>
<evidence type="ECO:0000256" key="3">
    <source>
        <dbReference type="ARBA" id="ARBA00022553"/>
    </source>
</evidence>